<evidence type="ECO:0000259" key="1">
    <source>
        <dbReference type="Pfam" id="PF02541"/>
    </source>
</evidence>
<reference evidence="2" key="2">
    <citation type="submission" date="2021-04" db="EMBL/GenBank/DDBJ databases">
        <authorList>
            <person name="Gilroy R."/>
        </authorList>
    </citation>
    <scope>NUCLEOTIDE SEQUENCE</scope>
    <source>
        <strain evidence="2">ChiBcec15-1070</strain>
    </source>
</reference>
<name>A0A9D1QD79_9BACT</name>
<dbReference type="GO" id="GO:0016462">
    <property type="term" value="F:pyrophosphatase activity"/>
    <property type="evidence" value="ECO:0007669"/>
    <property type="project" value="TreeGrafter"/>
</dbReference>
<organism evidence="2 3">
    <name type="scientific">Candidatus Rikenella faecigallinarum</name>
    <dbReference type="NCBI Taxonomy" id="2838745"/>
    <lineage>
        <taxon>Bacteria</taxon>
        <taxon>Pseudomonadati</taxon>
        <taxon>Bacteroidota</taxon>
        <taxon>Bacteroidia</taxon>
        <taxon>Bacteroidales</taxon>
        <taxon>Rikenellaceae</taxon>
        <taxon>Rikenella</taxon>
    </lineage>
</organism>
<dbReference type="Gene3D" id="3.30.420.150">
    <property type="entry name" value="Exopolyphosphatase. Domain 2"/>
    <property type="match status" value="1"/>
</dbReference>
<dbReference type="SUPFAM" id="SSF53067">
    <property type="entry name" value="Actin-like ATPase domain"/>
    <property type="match status" value="2"/>
</dbReference>
<gene>
    <name evidence="2" type="ORF">H9888_06860</name>
</gene>
<dbReference type="PANTHER" id="PTHR30005:SF0">
    <property type="entry name" value="RETROGRADE REGULATION PROTEIN 2"/>
    <property type="match status" value="1"/>
</dbReference>
<sequence>MGSYTFGAIDIGSNAIRLLITTVEEYPDQVEFKKSAFLRVPIRLGEDVFTQGAVSDQKRERMCEAMEGFAHIMRAYGVQDYRAYATSAMREAKNGPEITDYIRQKSGIAIEIISGQLEADTIFANGLVDILAADKTYLYVDVGGGSTEVIVYSNRTKVEARSFALGTVRILSDAVDKEEMKRFKKWLSAIGKKYQPTTIIGSGGNINKAQKLLNKKDRENITRSELDMLYRYIKSFSFAERVHTMRLATYRADVIVPAMKLFLTVCNQCGIEEIVVPKMGLSDGIIRTLYAQHKGSGA</sequence>
<evidence type="ECO:0000313" key="2">
    <source>
        <dbReference type="EMBL" id="HIW11200.1"/>
    </source>
</evidence>
<dbReference type="PANTHER" id="PTHR30005">
    <property type="entry name" value="EXOPOLYPHOSPHATASE"/>
    <property type="match status" value="1"/>
</dbReference>
<dbReference type="Gene3D" id="3.30.420.40">
    <property type="match status" value="1"/>
</dbReference>
<dbReference type="EMBL" id="DXHL01000032">
    <property type="protein sequence ID" value="HIW11200.1"/>
    <property type="molecule type" value="Genomic_DNA"/>
</dbReference>
<protein>
    <recommendedName>
        <fullName evidence="1">Ppx/GppA phosphatase N-terminal domain-containing protein</fullName>
    </recommendedName>
</protein>
<dbReference type="InterPro" id="IPR003695">
    <property type="entry name" value="Ppx_GppA_N"/>
</dbReference>
<feature type="domain" description="Ppx/GppA phosphatase N-terminal" evidence="1">
    <location>
        <begin position="41"/>
        <end position="288"/>
    </location>
</feature>
<dbReference type="Proteomes" id="UP000823926">
    <property type="component" value="Unassembled WGS sequence"/>
</dbReference>
<comment type="caution">
    <text evidence="2">The sequence shown here is derived from an EMBL/GenBank/DDBJ whole genome shotgun (WGS) entry which is preliminary data.</text>
</comment>
<dbReference type="InterPro" id="IPR050273">
    <property type="entry name" value="GppA/Ppx_hydrolase"/>
</dbReference>
<evidence type="ECO:0000313" key="3">
    <source>
        <dbReference type="Proteomes" id="UP000823926"/>
    </source>
</evidence>
<reference evidence="2" key="1">
    <citation type="journal article" date="2021" name="PeerJ">
        <title>Extensive microbial diversity within the chicken gut microbiome revealed by metagenomics and culture.</title>
        <authorList>
            <person name="Gilroy R."/>
            <person name="Ravi A."/>
            <person name="Getino M."/>
            <person name="Pursley I."/>
            <person name="Horton D.L."/>
            <person name="Alikhan N.F."/>
            <person name="Baker D."/>
            <person name="Gharbi K."/>
            <person name="Hall N."/>
            <person name="Watson M."/>
            <person name="Adriaenssens E.M."/>
            <person name="Foster-Nyarko E."/>
            <person name="Jarju S."/>
            <person name="Secka A."/>
            <person name="Antonio M."/>
            <person name="Oren A."/>
            <person name="Chaudhuri R.R."/>
            <person name="La Ragione R."/>
            <person name="Hildebrand F."/>
            <person name="Pallen M.J."/>
        </authorList>
    </citation>
    <scope>NUCLEOTIDE SEQUENCE</scope>
    <source>
        <strain evidence="2">ChiBcec15-1070</strain>
    </source>
</reference>
<dbReference type="AlphaFoldDB" id="A0A9D1QD79"/>
<dbReference type="Pfam" id="PF02541">
    <property type="entry name" value="Ppx-GppA"/>
    <property type="match status" value="1"/>
</dbReference>
<dbReference type="CDD" id="cd24006">
    <property type="entry name" value="ASKHA_NBD_PPX_GppA"/>
    <property type="match status" value="1"/>
</dbReference>
<accession>A0A9D1QD79</accession>
<dbReference type="InterPro" id="IPR043129">
    <property type="entry name" value="ATPase_NBD"/>
</dbReference>
<proteinExistence type="predicted"/>